<reference evidence="2" key="1">
    <citation type="submission" date="2024-02" db="UniProtKB">
        <authorList>
            <consortium name="WormBaseParasite"/>
        </authorList>
    </citation>
    <scope>IDENTIFICATION</scope>
</reference>
<keyword evidence="1" id="KW-1185">Reference proteome</keyword>
<accession>A0AAF3F1F3</accession>
<name>A0AAF3F1F3_9BILA</name>
<evidence type="ECO:0000313" key="1">
    <source>
        <dbReference type="Proteomes" id="UP000887575"/>
    </source>
</evidence>
<dbReference type="Proteomes" id="UP000887575">
    <property type="component" value="Unassembled WGS sequence"/>
</dbReference>
<protein>
    <submittedName>
        <fullName evidence="2">Uncharacterized protein</fullName>
    </submittedName>
</protein>
<dbReference type="WBParaSite" id="MBELARI_LOCUS19680">
    <property type="protein sequence ID" value="MBELARI_LOCUS19680"/>
    <property type="gene ID" value="MBELARI_LOCUS19680"/>
</dbReference>
<dbReference type="AlphaFoldDB" id="A0AAF3F1F3"/>
<sequence length="104" mass="12237">MGCIYSQEYKGLYAPKDEEYNEERRNAYLAARGIRIPDRPLHVHQASLINKNKGYAKTDFKAGIDHRDQNFPWEWHHLEHVRISEVDETSRGSKESRRNVGIQL</sequence>
<evidence type="ECO:0000313" key="2">
    <source>
        <dbReference type="WBParaSite" id="MBELARI_LOCUS19680"/>
    </source>
</evidence>
<proteinExistence type="predicted"/>
<organism evidence="1 2">
    <name type="scientific">Mesorhabditis belari</name>
    <dbReference type="NCBI Taxonomy" id="2138241"/>
    <lineage>
        <taxon>Eukaryota</taxon>
        <taxon>Metazoa</taxon>
        <taxon>Ecdysozoa</taxon>
        <taxon>Nematoda</taxon>
        <taxon>Chromadorea</taxon>
        <taxon>Rhabditida</taxon>
        <taxon>Rhabditina</taxon>
        <taxon>Rhabditomorpha</taxon>
        <taxon>Rhabditoidea</taxon>
        <taxon>Rhabditidae</taxon>
        <taxon>Mesorhabditinae</taxon>
        <taxon>Mesorhabditis</taxon>
    </lineage>
</organism>